<dbReference type="Pfam" id="PF13328">
    <property type="entry name" value="HD_4"/>
    <property type="match status" value="1"/>
</dbReference>
<name>A0ABU2QU11_9ACTN</name>
<protein>
    <submittedName>
        <fullName evidence="2">HD domain-containing protein</fullName>
    </submittedName>
</protein>
<comment type="caution">
    <text evidence="2">The sequence shown here is derived from an EMBL/GenBank/DDBJ whole genome shotgun (WGS) entry which is preliminary data.</text>
</comment>
<sequence>MTTVAEADALAALAHAGQVDKIGVPYLAHVRAVAAGLAPFGPELQMAGLLHDVVEDTEWTAERLRAAGVPDRVVALVEAVTNVPGLAYEEKIRRIAADPLATLVKIADNAHNSRPDRSARLPTARAERLAAKYRTARSLLWPAVPAEDVATILAIVNPDLLRELP</sequence>
<accession>A0ABU2QU11</accession>
<dbReference type="RefSeq" id="WP_010275735.1">
    <property type="nucleotide sequence ID" value="NZ_JAVRET010000003.1"/>
</dbReference>
<keyword evidence="3" id="KW-1185">Reference proteome</keyword>
<proteinExistence type="predicted"/>
<gene>
    <name evidence="2" type="ORF">RM698_02520</name>
</gene>
<dbReference type="InterPro" id="IPR003607">
    <property type="entry name" value="HD/PDEase_dom"/>
</dbReference>
<dbReference type="SUPFAM" id="SSF109604">
    <property type="entry name" value="HD-domain/PDEase-like"/>
    <property type="match status" value="1"/>
</dbReference>
<dbReference type="Proteomes" id="UP001183610">
    <property type="component" value="Unassembled WGS sequence"/>
</dbReference>
<dbReference type="InterPro" id="IPR052194">
    <property type="entry name" value="MESH1"/>
</dbReference>
<feature type="domain" description="HD/PDEase" evidence="1">
    <location>
        <begin position="22"/>
        <end position="122"/>
    </location>
</feature>
<evidence type="ECO:0000313" key="3">
    <source>
        <dbReference type="Proteomes" id="UP001183610"/>
    </source>
</evidence>
<dbReference type="PANTHER" id="PTHR46246">
    <property type="entry name" value="GUANOSINE-3',5'-BIS(DIPHOSPHATE) 3'-PYROPHOSPHOHYDROLASE MESH1"/>
    <property type="match status" value="1"/>
</dbReference>
<dbReference type="PANTHER" id="PTHR46246:SF1">
    <property type="entry name" value="GUANOSINE-3',5'-BIS(DIPHOSPHATE) 3'-PYROPHOSPHOHYDROLASE MESH1"/>
    <property type="match status" value="1"/>
</dbReference>
<reference evidence="3" key="1">
    <citation type="submission" date="2023-07" db="EMBL/GenBank/DDBJ databases">
        <title>30 novel species of actinomycetes from the DSMZ collection.</title>
        <authorList>
            <person name="Nouioui I."/>
        </authorList>
    </citation>
    <scope>NUCLEOTIDE SEQUENCE [LARGE SCALE GENOMIC DNA]</scope>
    <source>
        <strain evidence="3">DSM 41979</strain>
    </source>
</reference>
<dbReference type="SMART" id="SM00471">
    <property type="entry name" value="HDc"/>
    <property type="match status" value="1"/>
</dbReference>
<evidence type="ECO:0000259" key="1">
    <source>
        <dbReference type="SMART" id="SM00471"/>
    </source>
</evidence>
<organism evidence="2 3">
    <name type="scientific">Streptomyces evansiae</name>
    <dbReference type="NCBI Taxonomy" id="3075535"/>
    <lineage>
        <taxon>Bacteria</taxon>
        <taxon>Bacillati</taxon>
        <taxon>Actinomycetota</taxon>
        <taxon>Actinomycetes</taxon>
        <taxon>Kitasatosporales</taxon>
        <taxon>Streptomycetaceae</taxon>
        <taxon>Streptomyces</taxon>
    </lineage>
</organism>
<dbReference type="Gene3D" id="1.10.3210.10">
    <property type="entry name" value="Hypothetical protein af1432"/>
    <property type="match status" value="1"/>
</dbReference>
<dbReference type="EMBL" id="JAVRET010000003">
    <property type="protein sequence ID" value="MDT0407922.1"/>
    <property type="molecule type" value="Genomic_DNA"/>
</dbReference>
<evidence type="ECO:0000313" key="2">
    <source>
        <dbReference type="EMBL" id="MDT0407922.1"/>
    </source>
</evidence>